<accession>A0ABR3MYT5</accession>
<feature type="region of interest" description="Disordered" evidence="1">
    <location>
        <begin position="1"/>
        <end position="45"/>
    </location>
</feature>
<protein>
    <submittedName>
        <fullName evidence="2">Uncharacterized protein</fullName>
    </submittedName>
</protein>
<gene>
    <name evidence="2" type="ORF">QQF64_032061</name>
</gene>
<comment type="caution">
    <text evidence="2">The sequence shown here is derived from an EMBL/GenBank/DDBJ whole genome shotgun (WGS) entry which is preliminary data.</text>
</comment>
<dbReference type="Proteomes" id="UP001558613">
    <property type="component" value="Unassembled WGS sequence"/>
</dbReference>
<evidence type="ECO:0000313" key="3">
    <source>
        <dbReference type="Proteomes" id="UP001558613"/>
    </source>
</evidence>
<feature type="compositionally biased region" description="Polar residues" evidence="1">
    <location>
        <begin position="1"/>
        <end position="26"/>
    </location>
</feature>
<feature type="compositionally biased region" description="Basic and acidic residues" evidence="1">
    <location>
        <begin position="27"/>
        <end position="38"/>
    </location>
</feature>
<sequence length="70" mass="8397">MHPSSSTPTRKYGASMQQWQPLSEWSPNRKYERQREHTSTLPEQSSVVLAEFQQLRKETEELQHYSYEQI</sequence>
<reference evidence="2 3" key="1">
    <citation type="submission" date="2023-09" db="EMBL/GenBank/DDBJ databases">
        <authorList>
            <person name="Wang M."/>
        </authorList>
    </citation>
    <scope>NUCLEOTIDE SEQUENCE [LARGE SCALE GENOMIC DNA]</scope>
    <source>
        <strain evidence="2">GT-2023</strain>
        <tissue evidence="2">Liver</tissue>
    </source>
</reference>
<evidence type="ECO:0000313" key="2">
    <source>
        <dbReference type="EMBL" id="KAL1269772.1"/>
    </source>
</evidence>
<evidence type="ECO:0000256" key="1">
    <source>
        <dbReference type="SAM" id="MobiDB-lite"/>
    </source>
</evidence>
<dbReference type="EMBL" id="JAYMGO010000008">
    <property type="protein sequence ID" value="KAL1269772.1"/>
    <property type="molecule type" value="Genomic_DNA"/>
</dbReference>
<proteinExistence type="predicted"/>
<name>A0ABR3MYT5_9TELE</name>
<organism evidence="2 3">
    <name type="scientific">Cirrhinus molitorella</name>
    <name type="common">mud carp</name>
    <dbReference type="NCBI Taxonomy" id="172907"/>
    <lineage>
        <taxon>Eukaryota</taxon>
        <taxon>Metazoa</taxon>
        <taxon>Chordata</taxon>
        <taxon>Craniata</taxon>
        <taxon>Vertebrata</taxon>
        <taxon>Euteleostomi</taxon>
        <taxon>Actinopterygii</taxon>
        <taxon>Neopterygii</taxon>
        <taxon>Teleostei</taxon>
        <taxon>Ostariophysi</taxon>
        <taxon>Cypriniformes</taxon>
        <taxon>Cyprinidae</taxon>
        <taxon>Labeoninae</taxon>
        <taxon>Labeonini</taxon>
        <taxon>Cirrhinus</taxon>
    </lineage>
</organism>
<keyword evidence="3" id="KW-1185">Reference proteome</keyword>